<name>A0A4Q4T0W1_9PEZI</name>
<proteinExistence type="predicted"/>
<evidence type="ECO:0000256" key="1">
    <source>
        <dbReference type="SAM" id="Phobius"/>
    </source>
</evidence>
<dbReference type="OrthoDB" id="405906at2759"/>
<comment type="caution">
    <text evidence="3">The sequence shown here is derived from an EMBL/GenBank/DDBJ whole genome shotgun (WGS) entry which is preliminary data.</text>
</comment>
<dbReference type="AlphaFoldDB" id="A0A4Q4T0W1"/>
<accession>A0A4Q4T0W1</accession>
<evidence type="ECO:0000313" key="4">
    <source>
        <dbReference type="Proteomes" id="UP000293360"/>
    </source>
</evidence>
<feature type="transmembrane region" description="Helical" evidence="1">
    <location>
        <begin position="109"/>
        <end position="134"/>
    </location>
</feature>
<keyword evidence="4" id="KW-1185">Reference proteome</keyword>
<feature type="transmembrane region" description="Helical" evidence="1">
    <location>
        <begin position="196"/>
        <end position="218"/>
    </location>
</feature>
<dbReference type="InterPro" id="IPR056120">
    <property type="entry name" value="DUF7703"/>
</dbReference>
<feature type="transmembrane region" description="Helical" evidence="1">
    <location>
        <begin position="44"/>
        <end position="71"/>
    </location>
</feature>
<keyword evidence="1" id="KW-0472">Membrane</keyword>
<dbReference type="Pfam" id="PF24802">
    <property type="entry name" value="DUF7703"/>
    <property type="match status" value="1"/>
</dbReference>
<dbReference type="PANTHER" id="PTHR37013:SF3">
    <property type="entry name" value="INTEGRAL MEMBRANE PROTEIN (AFU_ORTHOLOGUE AFUA_1G05950)"/>
    <property type="match status" value="1"/>
</dbReference>
<reference evidence="3 4" key="1">
    <citation type="submission" date="2018-06" db="EMBL/GenBank/DDBJ databases">
        <title>Complete Genomes of Monosporascus.</title>
        <authorList>
            <person name="Robinson A.J."/>
            <person name="Natvig D.O."/>
        </authorList>
    </citation>
    <scope>NUCLEOTIDE SEQUENCE [LARGE SCALE GENOMIC DNA]</scope>
    <source>
        <strain evidence="3 4">CBS 110550</strain>
    </source>
</reference>
<dbReference type="Proteomes" id="UP000293360">
    <property type="component" value="Unassembled WGS sequence"/>
</dbReference>
<dbReference type="EMBL" id="QJNU01000505">
    <property type="protein sequence ID" value="RYO96740.1"/>
    <property type="molecule type" value="Genomic_DNA"/>
</dbReference>
<evidence type="ECO:0000259" key="2">
    <source>
        <dbReference type="Pfam" id="PF24802"/>
    </source>
</evidence>
<gene>
    <name evidence="3" type="ORF">DL764_007405</name>
</gene>
<dbReference type="STRING" id="155417.A0A4Q4T0W1"/>
<feature type="transmembrane region" description="Helical" evidence="1">
    <location>
        <begin position="77"/>
        <end position="97"/>
    </location>
</feature>
<sequence length="350" mass="38533">MAVIGVSDSIAIARAMTAFMAIAFYNVLELTVILFSFFERKSGLYFWSFFLATWGIFFHTLGFLTYIFGIIKSAPGWMAIAIVGWIPMVTGQSLVLYSRLHLVEGNRLVLRLVLGMIITNFFICHIPTIIISYGRALAADSAPYDAAYTVYEKVQMTMFATQEVIISSLYLWNLYKSRHKLGALHGAQVGKTLRHLAIVNVVVIMLDVLVLVLEYIGLYNMQNVIKGAVYSIKLKLEFIVLNKLINLVKGGRNTTSGGTGTVSSQAHQYARSANRGDDINLDEVGKSKVASRQYGGSGNGSKIYERTSEAAVDNSSINRENESIEVGASDLEGEILPSCSSQDGFAKRAF</sequence>
<feature type="transmembrane region" description="Helical" evidence="1">
    <location>
        <begin position="12"/>
        <end position="37"/>
    </location>
</feature>
<evidence type="ECO:0000313" key="3">
    <source>
        <dbReference type="EMBL" id="RYO96740.1"/>
    </source>
</evidence>
<keyword evidence="1" id="KW-0812">Transmembrane</keyword>
<feature type="transmembrane region" description="Helical" evidence="1">
    <location>
        <begin position="154"/>
        <end position="175"/>
    </location>
</feature>
<keyword evidence="1" id="KW-1133">Transmembrane helix</keyword>
<dbReference type="PANTHER" id="PTHR37013">
    <property type="entry name" value="INTEGRAL MEMBRANE PROTEIN (AFU_ORTHOLOGUE AFUA_1G05950)-RELATED"/>
    <property type="match status" value="1"/>
</dbReference>
<protein>
    <recommendedName>
        <fullName evidence="2">DUF7703 domain-containing protein</fullName>
    </recommendedName>
</protein>
<organism evidence="3 4">
    <name type="scientific">Monosporascus ibericus</name>
    <dbReference type="NCBI Taxonomy" id="155417"/>
    <lineage>
        <taxon>Eukaryota</taxon>
        <taxon>Fungi</taxon>
        <taxon>Dikarya</taxon>
        <taxon>Ascomycota</taxon>
        <taxon>Pezizomycotina</taxon>
        <taxon>Sordariomycetes</taxon>
        <taxon>Xylariomycetidae</taxon>
        <taxon>Xylariales</taxon>
        <taxon>Xylariales incertae sedis</taxon>
        <taxon>Monosporascus</taxon>
    </lineage>
</organism>
<feature type="domain" description="DUF7703" evidence="2">
    <location>
        <begin position="6"/>
        <end position="249"/>
    </location>
</feature>